<evidence type="ECO:0000259" key="7">
    <source>
        <dbReference type="Pfam" id="PF02384"/>
    </source>
</evidence>
<keyword evidence="10" id="KW-1185">Reference proteome</keyword>
<evidence type="ECO:0000313" key="10">
    <source>
        <dbReference type="Proteomes" id="UP001056766"/>
    </source>
</evidence>
<dbReference type="RefSeq" id="WP_250868994.1">
    <property type="nucleotide sequence ID" value="NZ_JAGSOI010000062.1"/>
</dbReference>
<name>A0A9E4ZJH6_9EURY</name>
<sequence length="719" mass="82389">MAKLTLQQLESHLFKAADILRGSMDASEYKEYIFGMLFLKRMSDQFDEKREKIIQKWISEGLTNDEAESMANSPTEYLYYVPEEARWDNLKHLKKDIGNELNKALAALEDTNPSELDGVLKHIDFNAKKGKSRIPDSKLQDFLVHFDKKPLHNDDFEFPDLLGAAYEYLIKYFADSAGKKGGEFYTPTEVVRMMVQVLDPEEGMRVYDPTCGSGGMLIQSKQYVEEKGQNSRDLTLYGQDAYGGTWSICKMNMILHDIQDAKIEHGDTLTEPKHTEGGEIMHFDRVIANPPFSLDYSRKNLTFQERYLYGFSPEKKKADLMFAQHMVASTNSKGKMATVLPHGVLFRGGDEKKIREGMLKDDIIEAIIGLPAGLFYGTGIPACVLVVNKNKTDDMLGKVLFINSDAEFAEGKNQNRLRPEDVEKITTAYSSHLEIPKYSRLVDISEIEAQDFNLNIRRYVDNSPEPEPHNVRAHLMGGIPADEVKAKAHIFDKYHLKDGDMLVQRTDTPNFYDLLPSIDEKDKIKTVSEAICDPIEDDMRLALDEWWNDNNKRLETLPDTKDPFVVRKEFLDSIKEQLVPIGLLDDFKVAGIFVNWWKFIQYDLKTAMNTGWTNDFVLNKQLLDDDGNIREPEEDATECSIDTLSPTNKDQVAECVLSKFKIELDKFLNQYLTESRQQFITSFENWWTKYHIPAKAIESERDAARSKMNNFLEELGYGA</sequence>
<organism evidence="9 10">
    <name type="scientific">Methanococcoides seepicolus</name>
    <dbReference type="NCBI Taxonomy" id="2828780"/>
    <lineage>
        <taxon>Archaea</taxon>
        <taxon>Methanobacteriati</taxon>
        <taxon>Methanobacteriota</taxon>
        <taxon>Stenosarchaea group</taxon>
        <taxon>Methanomicrobia</taxon>
        <taxon>Methanosarcinales</taxon>
        <taxon>Methanosarcinaceae</taxon>
        <taxon>Methanococcoides</taxon>
    </lineage>
</organism>
<keyword evidence="2 9" id="KW-0489">Methyltransferase</keyword>
<dbReference type="InterPro" id="IPR022749">
    <property type="entry name" value="D12N6_MeTrfase_N"/>
</dbReference>
<dbReference type="EC" id="2.1.1.72" evidence="1"/>
<accession>A0A9E4ZJH6</accession>
<proteinExistence type="predicted"/>
<feature type="domain" description="N6 adenine-specific DNA methyltransferase N-terminal" evidence="8">
    <location>
        <begin position="9"/>
        <end position="146"/>
    </location>
</feature>
<dbReference type="InterPro" id="IPR051537">
    <property type="entry name" value="DNA_Adenine_Mtase"/>
</dbReference>
<evidence type="ECO:0000256" key="5">
    <source>
        <dbReference type="ARBA" id="ARBA00022747"/>
    </source>
</evidence>
<protein>
    <recommendedName>
        <fullName evidence="1">site-specific DNA-methyltransferase (adenine-specific)</fullName>
        <ecNumber evidence="1">2.1.1.72</ecNumber>
    </recommendedName>
</protein>
<dbReference type="GO" id="GO:0032259">
    <property type="term" value="P:methylation"/>
    <property type="evidence" value="ECO:0007669"/>
    <property type="project" value="UniProtKB-KW"/>
</dbReference>
<dbReference type="GO" id="GO:0009307">
    <property type="term" value="P:DNA restriction-modification system"/>
    <property type="evidence" value="ECO:0007669"/>
    <property type="project" value="UniProtKB-KW"/>
</dbReference>
<keyword evidence="5" id="KW-0680">Restriction system</keyword>
<evidence type="ECO:0000256" key="2">
    <source>
        <dbReference type="ARBA" id="ARBA00022603"/>
    </source>
</evidence>
<dbReference type="PANTHER" id="PTHR42933:SF3">
    <property type="entry name" value="TYPE I RESTRICTION ENZYME MJAVIII METHYLASE SUBUNIT"/>
    <property type="match status" value="1"/>
</dbReference>
<dbReference type="PRINTS" id="PR00507">
    <property type="entry name" value="N12N6MTFRASE"/>
</dbReference>
<evidence type="ECO:0000256" key="4">
    <source>
        <dbReference type="ARBA" id="ARBA00022691"/>
    </source>
</evidence>
<feature type="domain" description="DNA methylase adenine-specific" evidence="7">
    <location>
        <begin position="160"/>
        <end position="465"/>
    </location>
</feature>
<dbReference type="GO" id="GO:0003677">
    <property type="term" value="F:DNA binding"/>
    <property type="evidence" value="ECO:0007669"/>
    <property type="project" value="InterPro"/>
</dbReference>
<evidence type="ECO:0000256" key="6">
    <source>
        <dbReference type="ARBA" id="ARBA00047942"/>
    </source>
</evidence>
<keyword evidence="4" id="KW-0949">S-adenosyl-L-methionine</keyword>
<dbReference type="InterPro" id="IPR002052">
    <property type="entry name" value="DNA_methylase_N6_adenine_CS"/>
</dbReference>
<dbReference type="Pfam" id="PF12161">
    <property type="entry name" value="HsdM_N"/>
    <property type="match status" value="1"/>
</dbReference>
<dbReference type="Proteomes" id="UP001056766">
    <property type="component" value="Unassembled WGS sequence"/>
</dbReference>
<dbReference type="AlphaFoldDB" id="A0A9E4ZJH6"/>
<evidence type="ECO:0000313" key="9">
    <source>
        <dbReference type="EMBL" id="MCM1987649.1"/>
    </source>
</evidence>
<dbReference type="PANTHER" id="PTHR42933">
    <property type="entry name" value="SLR6095 PROTEIN"/>
    <property type="match status" value="1"/>
</dbReference>
<dbReference type="GO" id="GO:0009007">
    <property type="term" value="F:site-specific DNA-methyltransferase (adenine-specific) activity"/>
    <property type="evidence" value="ECO:0007669"/>
    <property type="project" value="UniProtKB-EC"/>
</dbReference>
<comment type="catalytic activity">
    <reaction evidence="6">
        <text>a 2'-deoxyadenosine in DNA + S-adenosyl-L-methionine = an N(6)-methyl-2'-deoxyadenosine in DNA + S-adenosyl-L-homocysteine + H(+)</text>
        <dbReference type="Rhea" id="RHEA:15197"/>
        <dbReference type="Rhea" id="RHEA-COMP:12418"/>
        <dbReference type="Rhea" id="RHEA-COMP:12419"/>
        <dbReference type="ChEBI" id="CHEBI:15378"/>
        <dbReference type="ChEBI" id="CHEBI:57856"/>
        <dbReference type="ChEBI" id="CHEBI:59789"/>
        <dbReference type="ChEBI" id="CHEBI:90615"/>
        <dbReference type="ChEBI" id="CHEBI:90616"/>
        <dbReference type="EC" id="2.1.1.72"/>
    </reaction>
</comment>
<comment type="caution">
    <text evidence="9">The sequence shown here is derived from an EMBL/GenBank/DDBJ whole genome shotgun (WGS) entry which is preliminary data.</text>
</comment>
<dbReference type="SUPFAM" id="SSF53335">
    <property type="entry name" value="S-adenosyl-L-methionine-dependent methyltransferases"/>
    <property type="match status" value="1"/>
</dbReference>
<evidence type="ECO:0000259" key="8">
    <source>
        <dbReference type="Pfam" id="PF12161"/>
    </source>
</evidence>
<dbReference type="Gene3D" id="3.40.50.150">
    <property type="entry name" value="Vaccinia Virus protein VP39"/>
    <property type="match status" value="1"/>
</dbReference>
<dbReference type="InterPro" id="IPR004546">
    <property type="entry name" value="Restrct_endonuc_T1M"/>
</dbReference>
<evidence type="ECO:0000256" key="3">
    <source>
        <dbReference type="ARBA" id="ARBA00022679"/>
    </source>
</evidence>
<dbReference type="GO" id="GO:0008170">
    <property type="term" value="F:N-methyltransferase activity"/>
    <property type="evidence" value="ECO:0007669"/>
    <property type="project" value="InterPro"/>
</dbReference>
<dbReference type="PROSITE" id="PS00092">
    <property type="entry name" value="N6_MTASE"/>
    <property type="match status" value="1"/>
</dbReference>
<dbReference type="NCBIfam" id="TIGR00497">
    <property type="entry name" value="hsdM"/>
    <property type="match status" value="1"/>
</dbReference>
<dbReference type="InterPro" id="IPR038333">
    <property type="entry name" value="T1MK-like_N_sf"/>
</dbReference>
<dbReference type="InterPro" id="IPR003356">
    <property type="entry name" value="DNA_methylase_A-5"/>
</dbReference>
<dbReference type="Pfam" id="PF02384">
    <property type="entry name" value="N6_Mtase"/>
    <property type="match status" value="1"/>
</dbReference>
<dbReference type="EMBL" id="JAGSOI010000062">
    <property type="protein sequence ID" value="MCM1987649.1"/>
    <property type="molecule type" value="Genomic_DNA"/>
</dbReference>
<dbReference type="InterPro" id="IPR029063">
    <property type="entry name" value="SAM-dependent_MTases_sf"/>
</dbReference>
<keyword evidence="3 9" id="KW-0808">Transferase</keyword>
<reference evidence="9" key="1">
    <citation type="journal article" date="2021" name="mSystems">
        <title>Bacteria and Archaea Synergistically Convert Glycine Betaine to Biogenic Methane in the Formosa Cold Seep of the South China Sea.</title>
        <authorList>
            <person name="Li L."/>
            <person name="Zhang W."/>
            <person name="Zhang S."/>
            <person name="Song L."/>
            <person name="Sun Q."/>
            <person name="Zhang H."/>
            <person name="Xiang H."/>
            <person name="Dong X."/>
        </authorList>
    </citation>
    <scope>NUCLEOTIDE SEQUENCE</scope>
    <source>
        <strain evidence="9">LLY</strain>
    </source>
</reference>
<dbReference type="Gene3D" id="1.20.1260.30">
    <property type="match status" value="1"/>
</dbReference>
<reference evidence="9" key="2">
    <citation type="submission" date="2021-04" db="EMBL/GenBank/DDBJ databases">
        <authorList>
            <person name="Dong X."/>
        </authorList>
    </citation>
    <scope>NUCLEOTIDE SEQUENCE</scope>
    <source>
        <strain evidence="9">LLY</strain>
    </source>
</reference>
<gene>
    <name evidence="9" type="ORF">KDK67_11775</name>
</gene>
<evidence type="ECO:0000256" key="1">
    <source>
        <dbReference type="ARBA" id="ARBA00011900"/>
    </source>
</evidence>